<dbReference type="EMBL" id="JAMQKC010000012">
    <property type="protein sequence ID" value="MDC3417706.1"/>
    <property type="molecule type" value="Genomic_DNA"/>
</dbReference>
<comment type="caution">
    <text evidence="10">The sequence shown here is derived from an EMBL/GenBank/DDBJ whole genome shotgun (WGS) entry which is preliminary data.</text>
</comment>
<dbReference type="InterPro" id="IPR007353">
    <property type="entry name" value="DUF421"/>
</dbReference>
<dbReference type="InterPro" id="IPR048454">
    <property type="entry name" value="YetF_N"/>
</dbReference>
<dbReference type="Gene3D" id="3.30.240.20">
    <property type="entry name" value="bsu07140 like domains"/>
    <property type="match status" value="2"/>
</dbReference>
<feature type="transmembrane region" description="Helical" evidence="7">
    <location>
        <begin position="58"/>
        <end position="78"/>
    </location>
</feature>
<dbReference type="Proteomes" id="UP001145069">
    <property type="component" value="Unassembled WGS sequence"/>
</dbReference>
<evidence type="ECO:0000256" key="7">
    <source>
        <dbReference type="SAM" id="Phobius"/>
    </source>
</evidence>
<evidence type="ECO:0000256" key="6">
    <source>
        <dbReference type="ARBA" id="ARBA00023136"/>
    </source>
</evidence>
<evidence type="ECO:0000256" key="3">
    <source>
        <dbReference type="ARBA" id="ARBA00022475"/>
    </source>
</evidence>
<dbReference type="PANTHER" id="PTHR34582:SF7">
    <property type="entry name" value="UPF0702 TRANSMEMBRANE PROTEIN YDFS"/>
    <property type="match status" value="1"/>
</dbReference>
<dbReference type="Pfam" id="PF20730">
    <property type="entry name" value="YetF_N"/>
    <property type="match status" value="1"/>
</dbReference>
<gene>
    <name evidence="10" type="ORF">NC799_12435</name>
</gene>
<dbReference type="Pfam" id="PF04239">
    <property type="entry name" value="DUF421"/>
    <property type="match status" value="1"/>
</dbReference>
<keyword evidence="3" id="KW-1003">Cell membrane</keyword>
<evidence type="ECO:0000256" key="4">
    <source>
        <dbReference type="ARBA" id="ARBA00022692"/>
    </source>
</evidence>
<dbReference type="InterPro" id="IPR023090">
    <property type="entry name" value="UPF0702_alpha/beta_dom_sf"/>
</dbReference>
<keyword evidence="5 7" id="KW-1133">Transmembrane helix</keyword>
<accession>A0A9X3WIK4</accession>
<feature type="transmembrane region" description="Helical" evidence="7">
    <location>
        <begin position="6"/>
        <end position="25"/>
    </location>
</feature>
<comment type="similarity">
    <text evidence="2">Belongs to the UPF0702 family.</text>
</comment>
<feature type="transmembrane region" description="Helical" evidence="7">
    <location>
        <begin position="32"/>
        <end position="52"/>
    </location>
</feature>
<feature type="domain" description="YetF C-terminal" evidence="8">
    <location>
        <begin position="81"/>
        <end position="216"/>
    </location>
</feature>
<evidence type="ECO:0000256" key="5">
    <source>
        <dbReference type="ARBA" id="ARBA00022989"/>
    </source>
</evidence>
<evidence type="ECO:0000313" key="11">
    <source>
        <dbReference type="Proteomes" id="UP001145069"/>
    </source>
</evidence>
<keyword evidence="4 7" id="KW-0812">Transmembrane</keyword>
<proteinExistence type="inferred from homology"/>
<evidence type="ECO:0000259" key="9">
    <source>
        <dbReference type="Pfam" id="PF20730"/>
    </source>
</evidence>
<reference evidence="10" key="1">
    <citation type="submission" date="2022-06" db="EMBL/GenBank/DDBJ databases">
        <title>Aquibacillus sp. a new bacterium isolated from soil saline samples.</title>
        <authorList>
            <person name="Galisteo C."/>
            <person name="De La Haba R."/>
            <person name="Sanchez-Porro C."/>
            <person name="Ventosa A."/>
        </authorList>
    </citation>
    <scope>NUCLEOTIDE SEQUENCE</scope>
    <source>
        <strain evidence="10">3ASR75-54</strain>
    </source>
</reference>
<evidence type="ECO:0000259" key="8">
    <source>
        <dbReference type="Pfam" id="PF04239"/>
    </source>
</evidence>
<keyword evidence="11" id="KW-1185">Reference proteome</keyword>
<evidence type="ECO:0000256" key="2">
    <source>
        <dbReference type="ARBA" id="ARBA00006448"/>
    </source>
</evidence>
<sequence length="231" mass="25513">MSTYEIILRVALSFLVLLTLTRLMGRKELSQLTFFNFVSGIAIGSIAASLAVDQNLSIQNGVAALSGWAALTIVMGLIDIKSKAARKIIAGQPMILIKDGRIMEDEMRKARIDIDSLNSLLREKKVFSLADVKYAVFETDGKLSVLKKDENQPTTKADINVHPSNKKYPIPTEVVSDGAINAKNLSKLQLDEDWLYHQLESAGVGDIKDVFYAEVQSDGTLYIDQKNDVVH</sequence>
<dbReference type="GO" id="GO:0005886">
    <property type="term" value="C:plasma membrane"/>
    <property type="evidence" value="ECO:0007669"/>
    <property type="project" value="UniProtKB-SubCell"/>
</dbReference>
<comment type="subcellular location">
    <subcellularLocation>
        <location evidence="1">Cell membrane</location>
        <topology evidence="1">Multi-pass membrane protein</topology>
    </subcellularLocation>
</comment>
<dbReference type="RefSeq" id="WP_272446774.1">
    <property type="nucleotide sequence ID" value="NZ_JAMQKC010000012.1"/>
</dbReference>
<organism evidence="10 11">
    <name type="scientific">Aquibacillus salsiterrae</name>
    <dbReference type="NCBI Taxonomy" id="2950439"/>
    <lineage>
        <taxon>Bacteria</taxon>
        <taxon>Bacillati</taxon>
        <taxon>Bacillota</taxon>
        <taxon>Bacilli</taxon>
        <taxon>Bacillales</taxon>
        <taxon>Bacillaceae</taxon>
        <taxon>Aquibacillus</taxon>
    </lineage>
</organism>
<dbReference type="AlphaFoldDB" id="A0A9X3WIK4"/>
<evidence type="ECO:0000256" key="1">
    <source>
        <dbReference type="ARBA" id="ARBA00004651"/>
    </source>
</evidence>
<dbReference type="PANTHER" id="PTHR34582">
    <property type="entry name" value="UPF0702 TRANSMEMBRANE PROTEIN YCAP"/>
    <property type="match status" value="1"/>
</dbReference>
<evidence type="ECO:0000313" key="10">
    <source>
        <dbReference type="EMBL" id="MDC3417706.1"/>
    </source>
</evidence>
<feature type="domain" description="YetF-like N-terminal transmembrane" evidence="9">
    <location>
        <begin position="4"/>
        <end position="76"/>
    </location>
</feature>
<keyword evidence="6 7" id="KW-0472">Membrane</keyword>
<protein>
    <submittedName>
        <fullName evidence="10">DUF421 domain-containing protein</fullName>
    </submittedName>
</protein>
<name>A0A9X3WIK4_9BACI</name>